<dbReference type="InterPro" id="IPR003787">
    <property type="entry name" value="Sulphur_relay_DsrE/F-like"/>
</dbReference>
<comment type="similarity">
    <text evidence="1">Belongs to the DsrF/TusC family.</text>
</comment>
<gene>
    <name evidence="2" type="ORF">GCM10025791_49040</name>
</gene>
<organism evidence="2 3">
    <name type="scientific">Halioxenophilus aromaticivorans</name>
    <dbReference type="NCBI Taxonomy" id="1306992"/>
    <lineage>
        <taxon>Bacteria</taxon>
        <taxon>Pseudomonadati</taxon>
        <taxon>Pseudomonadota</taxon>
        <taxon>Gammaproteobacteria</taxon>
        <taxon>Alteromonadales</taxon>
        <taxon>Alteromonadaceae</taxon>
        <taxon>Halioxenophilus</taxon>
    </lineage>
</organism>
<evidence type="ECO:0000313" key="2">
    <source>
        <dbReference type="EMBL" id="GAA4961652.1"/>
    </source>
</evidence>
<dbReference type="PANTHER" id="PTHR38780">
    <property type="entry name" value="PROTEIN TUSC"/>
    <property type="match status" value="1"/>
</dbReference>
<dbReference type="NCBIfam" id="NF001238">
    <property type="entry name" value="PRK00211.1"/>
    <property type="match status" value="1"/>
</dbReference>
<comment type="caution">
    <text evidence="2">The sequence shown here is derived from an EMBL/GenBank/DDBJ whole genome shotgun (WGS) entry which is preliminary data.</text>
</comment>
<dbReference type="SUPFAM" id="SSF75169">
    <property type="entry name" value="DsrEFH-like"/>
    <property type="match status" value="1"/>
</dbReference>
<dbReference type="InterPro" id="IPR027396">
    <property type="entry name" value="DsrEFH-like"/>
</dbReference>
<dbReference type="Proteomes" id="UP001409585">
    <property type="component" value="Unassembled WGS sequence"/>
</dbReference>
<dbReference type="Pfam" id="PF02635">
    <property type="entry name" value="DsrE"/>
    <property type="match status" value="1"/>
</dbReference>
<name>A0AAV3UAG7_9ALTE</name>
<dbReference type="NCBIfam" id="TIGR03010">
    <property type="entry name" value="sulf_tusC_dsrF"/>
    <property type="match status" value="1"/>
</dbReference>
<sequence>MADKKSTLFVMQHAPIGSRSARDGVEALMAFAAFEQPVSILFVGQGAFQLLQNQASEAVGLKPHSKLLAALALYDIDNIYICAQTLKELGLSNQPLCISAQPLAASEINDLIAEHQSVLCF</sequence>
<dbReference type="InterPro" id="IPR017462">
    <property type="entry name" value="Sulphur_relay_TusC/DsrF"/>
</dbReference>
<evidence type="ECO:0000256" key="1">
    <source>
        <dbReference type="ARBA" id="ARBA00005996"/>
    </source>
</evidence>
<dbReference type="Gene3D" id="3.40.1260.10">
    <property type="entry name" value="DsrEFH-like"/>
    <property type="match status" value="1"/>
</dbReference>
<dbReference type="EMBL" id="BAABLX010000080">
    <property type="protein sequence ID" value="GAA4961652.1"/>
    <property type="molecule type" value="Genomic_DNA"/>
</dbReference>
<keyword evidence="3" id="KW-1185">Reference proteome</keyword>
<accession>A0AAV3UAG7</accession>
<dbReference type="RefSeq" id="WP_345428179.1">
    <property type="nucleotide sequence ID" value="NZ_AP031496.1"/>
</dbReference>
<dbReference type="PANTHER" id="PTHR38780:SF1">
    <property type="entry name" value="PROTEIN TUSC"/>
    <property type="match status" value="1"/>
</dbReference>
<evidence type="ECO:0008006" key="4">
    <source>
        <dbReference type="Google" id="ProtNLM"/>
    </source>
</evidence>
<evidence type="ECO:0000313" key="3">
    <source>
        <dbReference type="Proteomes" id="UP001409585"/>
    </source>
</evidence>
<reference evidence="3" key="1">
    <citation type="journal article" date="2019" name="Int. J. Syst. Evol. Microbiol.">
        <title>The Global Catalogue of Microorganisms (GCM) 10K type strain sequencing project: providing services to taxonomists for standard genome sequencing and annotation.</title>
        <authorList>
            <consortium name="The Broad Institute Genomics Platform"/>
            <consortium name="The Broad Institute Genome Sequencing Center for Infectious Disease"/>
            <person name="Wu L."/>
            <person name="Ma J."/>
        </authorList>
    </citation>
    <scope>NUCLEOTIDE SEQUENCE [LARGE SCALE GENOMIC DNA]</scope>
    <source>
        <strain evidence="3">JCM 19134</strain>
    </source>
</reference>
<dbReference type="AlphaFoldDB" id="A0AAV3UAG7"/>
<protein>
    <recommendedName>
        <fullName evidence="4">Sulfurtransferase complex subunit TusC</fullName>
    </recommendedName>
</protein>
<proteinExistence type="inferred from homology"/>